<name>A0A0G3BU68_9BURK</name>
<keyword evidence="1" id="KW-0732">Signal</keyword>
<dbReference type="STRING" id="413882.AAW51_4215"/>
<dbReference type="AlphaFoldDB" id="A0A0G3BU68"/>
<feature type="signal peptide" evidence="1">
    <location>
        <begin position="1"/>
        <end position="18"/>
    </location>
</feature>
<dbReference type="KEGG" id="pbh:AAW51_4215"/>
<reference evidence="2 3" key="1">
    <citation type="submission" date="2015-05" db="EMBL/GenBank/DDBJ databases">
        <authorList>
            <person name="Tang B."/>
            <person name="Yu Y."/>
        </authorList>
    </citation>
    <scope>NUCLEOTIDE SEQUENCE [LARGE SCALE GENOMIC DNA]</scope>
    <source>
        <strain evidence="2 3">DSM 7029</strain>
    </source>
</reference>
<evidence type="ECO:0000313" key="3">
    <source>
        <dbReference type="Proteomes" id="UP000035352"/>
    </source>
</evidence>
<evidence type="ECO:0000256" key="1">
    <source>
        <dbReference type="SAM" id="SignalP"/>
    </source>
</evidence>
<dbReference type="EMBL" id="CP011371">
    <property type="protein sequence ID" value="AKJ30906.1"/>
    <property type="molecule type" value="Genomic_DNA"/>
</dbReference>
<evidence type="ECO:0000313" key="2">
    <source>
        <dbReference type="EMBL" id="AKJ30906.1"/>
    </source>
</evidence>
<sequence length="150" mass="16886">MKSLIIAAIFALSLPAYSCGSLEQQQEMASLLHKDKEYLQFVCGEEPCELDQFQSQLEFHGKKIAKKGNIQGCFVEPVRKARNFYTGVFLVDGMAVKQQFIYFGSGIGPVSKRTGGYKDLVGTELSGPNDFERHLFRWDGTRYTESDGNR</sequence>
<protein>
    <submittedName>
        <fullName evidence="2">Uncharacterized protein</fullName>
    </submittedName>
</protein>
<proteinExistence type="predicted"/>
<dbReference type="Proteomes" id="UP000035352">
    <property type="component" value="Chromosome"/>
</dbReference>
<organism evidence="2 3">
    <name type="scientific">Caldimonas brevitalea</name>
    <dbReference type="NCBI Taxonomy" id="413882"/>
    <lineage>
        <taxon>Bacteria</taxon>
        <taxon>Pseudomonadati</taxon>
        <taxon>Pseudomonadota</taxon>
        <taxon>Betaproteobacteria</taxon>
        <taxon>Burkholderiales</taxon>
        <taxon>Sphaerotilaceae</taxon>
        <taxon>Caldimonas</taxon>
    </lineage>
</organism>
<keyword evidence="3" id="KW-1185">Reference proteome</keyword>
<accession>A0A0G3BU68</accession>
<dbReference type="RefSeq" id="WP_047196163.1">
    <property type="nucleotide sequence ID" value="NZ_CP011371.1"/>
</dbReference>
<gene>
    <name evidence="2" type="ORF">AAW51_4215</name>
</gene>
<feature type="chain" id="PRO_5002552107" evidence="1">
    <location>
        <begin position="19"/>
        <end position="150"/>
    </location>
</feature>